<evidence type="ECO:0000313" key="3">
    <source>
        <dbReference type="EMBL" id="MFD0993598.1"/>
    </source>
</evidence>
<organism evidence="3 4">
    <name type="scientific">Tenacibaculum geojense</name>
    <dbReference type="NCBI Taxonomy" id="915352"/>
    <lineage>
        <taxon>Bacteria</taxon>
        <taxon>Pseudomonadati</taxon>
        <taxon>Bacteroidota</taxon>
        <taxon>Flavobacteriia</taxon>
        <taxon>Flavobacteriales</taxon>
        <taxon>Flavobacteriaceae</taxon>
        <taxon>Tenacibaculum</taxon>
    </lineage>
</organism>
<proteinExistence type="predicted"/>
<reference evidence="4" key="1">
    <citation type="journal article" date="2019" name="Int. J. Syst. Evol. Microbiol.">
        <title>The Global Catalogue of Microorganisms (GCM) 10K type strain sequencing project: providing services to taxonomists for standard genome sequencing and annotation.</title>
        <authorList>
            <consortium name="The Broad Institute Genomics Platform"/>
            <consortium name="The Broad Institute Genome Sequencing Center for Infectious Disease"/>
            <person name="Wu L."/>
            <person name="Ma J."/>
        </authorList>
    </citation>
    <scope>NUCLEOTIDE SEQUENCE [LARGE SCALE GENOMIC DNA]</scope>
    <source>
        <strain evidence="4">CCUG 60527</strain>
    </source>
</reference>
<name>A0ABW3JSZ8_9FLAO</name>
<keyword evidence="1" id="KW-0732">Signal</keyword>
<dbReference type="Pfam" id="PF00578">
    <property type="entry name" value="AhpC-TSA"/>
    <property type="match status" value="1"/>
</dbReference>
<accession>A0ABW3JSZ8</accession>
<dbReference type="SUPFAM" id="SSF52833">
    <property type="entry name" value="Thioredoxin-like"/>
    <property type="match status" value="1"/>
</dbReference>
<dbReference type="InterPro" id="IPR013766">
    <property type="entry name" value="Thioredoxin_domain"/>
</dbReference>
<dbReference type="Proteomes" id="UP001597062">
    <property type="component" value="Unassembled WGS sequence"/>
</dbReference>
<dbReference type="EMBL" id="JBHTJR010000050">
    <property type="protein sequence ID" value="MFD0993598.1"/>
    <property type="molecule type" value="Genomic_DNA"/>
</dbReference>
<dbReference type="PROSITE" id="PS51352">
    <property type="entry name" value="THIOREDOXIN_2"/>
    <property type="match status" value="1"/>
</dbReference>
<feature type="signal peptide" evidence="1">
    <location>
        <begin position="1"/>
        <end position="19"/>
    </location>
</feature>
<comment type="caution">
    <text evidence="3">The sequence shown here is derived from an EMBL/GenBank/DDBJ whole genome shotgun (WGS) entry which is preliminary data.</text>
</comment>
<gene>
    <name evidence="3" type="ORF">ACFQ1U_10315</name>
</gene>
<protein>
    <submittedName>
        <fullName evidence="3">Redoxin domain-containing protein</fullName>
    </submittedName>
</protein>
<feature type="chain" id="PRO_5045693576" evidence="1">
    <location>
        <begin position="20"/>
        <end position="199"/>
    </location>
</feature>
<dbReference type="RefSeq" id="WP_386108021.1">
    <property type="nucleotide sequence ID" value="NZ_JBHTJR010000050.1"/>
</dbReference>
<dbReference type="Gene3D" id="3.40.30.10">
    <property type="entry name" value="Glutaredoxin"/>
    <property type="match status" value="1"/>
</dbReference>
<dbReference type="InterPro" id="IPR036249">
    <property type="entry name" value="Thioredoxin-like_sf"/>
</dbReference>
<evidence type="ECO:0000256" key="1">
    <source>
        <dbReference type="SAM" id="SignalP"/>
    </source>
</evidence>
<feature type="domain" description="Thioredoxin" evidence="2">
    <location>
        <begin position="32"/>
        <end position="197"/>
    </location>
</feature>
<dbReference type="InterPro" id="IPR000866">
    <property type="entry name" value="AhpC/TSA"/>
</dbReference>
<sequence length="199" mass="22236">MKKLILSLILTITTSFVISQTLPDSPKKLKSLPLGTKVPDTEIALFSGKNMSTDKLFDIKQTILVVYRGGWCPFCNRQLSGLAKIKDDLLSLGYQLVVVSPDSRSTVESKRYSQNYIVASDYNTQLIKNLGVAYQAPKKLSKTLKKYSNGRNSSVIPAPSVFILNNDGEILFKFVSTNFKKRISSELLLSIAEDYKEEN</sequence>
<keyword evidence="4" id="KW-1185">Reference proteome</keyword>
<evidence type="ECO:0000259" key="2">
    <source>
        <dbReference type="PROSITE" id="PS51352"/>
    </source>
</evidence>
<evidence type="ECO:0000313" key="4">
    <source>
        <dbReference type="Proteomes" id="UP001597062"/>
    </source>
</evidence>